<comment type="similarity">
    <text evidence="17">Belongs to the protein kinase superfamily. Ser/Thr protein kinase family.</text>
</comment>
<dbReference type="AlphaFoldDB" id="A8QWH1"/>
<keyword evidence="3 17" id="KW-0723">Serine/threonine-protein kinase</keyword>
<evidence type="ECO:0000256" key="16">
    <source>
        <dbReference type="ARBA" id="ARBA00048679"/>
    </source>
</evidence>
<dbReference type="Pfam" id="PF01453">
    <property type="entry name" value="B_lectin"/>
    <property type="match status" value="1"/>
</dbReference>
<dbReference type="InterPro" id="IPR003609">
    <property type="entry name" value="Pan_app"/>
</dbReference>
<keyword evidence="13 23" id="KW-0675">Receptor</keyword>
<keyword evidence="9 17" id="KW-0067">ATP-binding</keyword>
<evidence type="ECO:0000256" key="15">
    <source>
        <dbReference type="ARBA" id="ARBA00047899"/>
    </source>
</evidence>
<name>A8QWH1_BRACM</name>
<evidence type="ECO:0000256" key="4">
    <source>
        <dbReference type="ARBA" id="ARBA00022679"/>
    </source>
</evidence>
<dbReference type="Pfam" id="PF00954">
    <property type="entry name" value="S_locus_glycop"/>
    <property type="match status" value="1"/>
</dbReference>
<feature type="domain" description="Bulb-type lectin" evidence="21">
    <location>
        <begin position="35"/>
        <end position="157"/>
    </location>
</feature>
<evidence type="ECO:0000259" key="20">
    <source>
        <dbReference type="PROSITE" id="PS50011"/>
    </source>
</evidence>
<keyword evidence="7 17" id="KW-0547">Nucleotide-binding</keyword>
<reference evidence="23" key="1">
    <citation type="journal article" date="2007" name="Genetics">
        <title>Effects of recombination on hitchhiking diversity in the Brassica self-incompatibility locus complex.</title>
        <authorList>
            <person name="Takuno S."/>
            <person name="Fujimoto R."/>
            <person name="Sugimura T."/>
            <person name="Sato K."/>
            <person name="Okamoto S."/>
            <person name="Zhang S.L."/>
            <person name="Nishio T."/>
        </authorList>
    </citation>
    <scope>NUCLEOTIDE SEQUENCE</scope>
</reference>
<keyword evidence="6" id="KW-0732">Signal</keyword>
<dbReference type="GO" id="GO:0106310">
    <property type="term" value="F:protein serine kinase activity"/>
    <property type="evidence" value="ECO:0007669"/>
    <property type="project" value="RHEA"/>
</dbReference>
<dbReference type="InterPro" id="IPR017441">
    <property type="entry name" value="Protein_kinase_ATP_BS"/>
</dbReference>
<sequence>MKGVRNIYHHSYTSFLLVFVVMILFRPTLSIYFNTLSSTESLTISNSRTLVSPGDVFELGFFKTTSSSRWYLGIWYKKLPGRTYVWVANRDNPLSNSIGTLKISNMNLVILDHSNKSVWSTNHTRGNERSLVVAELLANGNFLMRDSNSNDAYGFLWQSFDYPTDTLLPEMKLGYDLKIGLNRSLTSWRSPDDPSSGYFSYKLEGSRRLPEFYLMQGDVREHRSGPWNGIQFIGIPEDQKSSYMMYNFTDNSEEVAYTFVMTNNGIYSRLKLSSDGYLERLTWAPSSGAWNVFWSSPNHQCDMYRMCGTYSYCDVNTSPSCNCIPGFNPKNRQQWDLRIPISGCKRRTRLSCNGDGFTRMKNMKLPDTTMAIVDRSMGVKECEKRCLSDCNCTAFANADIRNGGTGCVIWTGELEDMRNYAEGGQELYVRLAAADLVKKRNGNWKIISLIVGVSVVLLLLLLLLIMFCLWKRKQNRAKAMATSIVNQQRNQNVLMNTMTQSNKRQLSRENKADEFELPLIELEAVVKATENFSNCNELGRGGFGIVYKGMLDGQEVAVKRLSKTSLQGIDEFMNEVRLIARLQHINLVRILGCCIEAGEKILIYEYLENSSLDYFLFGKKRSSNLNWKDRFAITNGVARGLLYLHQDSRFRIIHRDLKPGNILLDKYMIPKISDFGMARIFARDETQVRTDNAVGTYGYMSPEYAMYGVISEKTDVFSFGVIVLEIVIGKRNRGFYQVNPENNLPSYAWTHWAEGRALEIVDPVILDSLSSLPSTFKPKEVLKCIQIGLLCIQERAEHRPTMSSVVWMLGSEATEIPQPKPPVYCLIASYYANNPSSSRQFDDDDSWTVNKYTCSVIDAR</sequence>
<dbReference type="PROSITE" id="PS00107">
    <property type="entry name" value="PROTEIN_KINASE_ATP"/>
    <property type="match status" value="1"/>
</dbReference>
<dbReference type="Gene3D" id="2.90.10.10">
    <property type="entry name" value="Bulb-type lectin domain"/>
    <property type="match status" value="1"/>
</dbReference>
<evidence type="ECO:0000259" key="21">
    <source>
        <dbReference type="PROSITE" id="PS50927"/>
    </source>
</evidence>
<dbReference type="Pfam" id="PF08276">
    <property type="entry name" value="PAN_2"/>
    <property type="match status" value="1"/>
</dbReference>
<dbReference type="SUPFAM" id="SSF56112">
    <property type="entry name" value="Protein kinase-like (PK-like)"/>
    <property type="match status" value="1"/>
</dbReference>
<dbReference type="InterPro" id="IPR024171">
    <property type="entry name" value="SRK-like_kinase"/>
</dbReference>
<keyword evidence="5 19" id="KW-0812">Transmembrane</keyword>
<evidence type="ECO:0000256" key="9">
    <source>
        <dbReference type="ARBA" id="ARBA00022840"/>
    </source>
</evidence>
<evidence type="ECO:0000256" key="5">
    <source>
        <dbReference type="ARBA" id="ARBA00022692"/>
    </source>
</evidence>
<keyword evidence="4 17" id="KW-0808">Transferase</keyword>
<evidence type="ECO:0000256" key="6">
    <source>
        <dbReference type="ARBA" id="ARBA00022729"/>
    </source>
</evidence>
<dbReference type="PROSITE" id="PS50927">
    <property type="entry name" value="BULB_LECTIN"/>
    <property type="match status" value="1"/>
</dbReference>
<dbReference type="InterPro" id="IPR011009">
    <property type="entry name" value="Kinase-like_dom_sf"/>
</dbReference>
<evidence type="ECO:0000256" key="8">
    <source>
        <dbReference type="ARBA" id="ARBA00022777"/>
    </source>
</evidence>
<feature type="transmembrane region" description="Helical" evidence="19">
    <location>
        <begin position="446"/>
        <end position="470"/>
    </location>
</feature>
<comment type="catalytic activity">
    <reaction evidence="16 17">
        <text>L-seryl-[protein] + ATP = O-phospho-L-seryl-[protein] + ADP + H(+)</text>
        <dbReference type="Rhea" id="RHEA:17989"/>
        <dbReference type="Rhea" id="RHEA-COMP:9863"/>
        <dbReference type="Rhea" id="RHEA-COMP:11604"/>
        <dbReference type="ChEBI" id="CHEBI:15378"/>
        <dbReference type="ChEBI" id="CHEBI:29999"/>
        <dbReference type="ChEBI" id="CHEBI:30616"/>
        <dbReference type="ChEBI" id="CHEBI:83421"/>
        <dbReference type="ChEBI" id="CHEBI:456216"/>
        <dbReference type="EC" id="2.7.11.1"/>
    </reaction>
</comment>
<dbReference type="GO" id="GO:0060320">
    <property type="term" value="P:rejection of self pollen"/>
    <property type="evidence" value="ECO:0007669"/>
    <property type="project" value="UniProtKB-KW"/>
</dbReference>
<evidence type="ECO:0000256" key="10">
    <source>
        <dbReference type="ARBA" id="ARBA00022989"/>
    </source>
</evidence>
<dbReference type="PROSITE" id="PS50948">
    <property type="entry name" value="PAN"/>
    <property type="match status" value="1"/>
</dbReference>
<keyword evidence="8 17" id="KW-0418">Kinase</keyword>
<evidence type="ECO:0000256" key="11">
    <source>
        <dbReference type="ARBA" id="ARBA00023136"/>
    </source>
</evidence>
<dbReference type="FunFam" id="2.90.10.10:FF:000047">
    <property type="entry name" value="Putative inactive G-type lectin S-receptor-like serine/threonine-protein kinase SRK"/>
    <property type="match status" value="1"/>
</dbReference>
<comment type="subcellular location">
    <subcellularLocation>
        <location evidence="1">Membrane</location>
        <topology evidence="1">Single-pass type I membrane protein</topology>
    </subcellularLocation>
</comment>
<dbReference type="Pfam" id="PF11883">
    <property type="entry name" value="DUF3403"/>
    <property type="match status" value="1"/>
</dbReference>
<evidence type="ECO:0000256" key="1">
    <source>
        <dbReference type="ARBA" id="ARBA00004479"/>
    </source>
</evidence>
<evidence type="ECO:0000256" key="17">
    <source>
        <dbReference type="PIRNR" id="PIRNR000641"/>
    </source>
</evidence>
<dbReference type="GO" id="GO:0016020">
    <property type="term" value="C:membrane"/>
    <property type="evidence" value="ECO:0007669"/>
    <property type="project" value="UniProtKB-SubCell"/>
</dbReference>
<dbReference type="InterPro" id="IPR021820">
    <property type="entry name" value="S-locus_recpt_kinase_C"/>
</dbReference>
<dbReference type="CDD" id="cd00028">
    <property type="entry name" value="B_lectin"/>
    <property type="match status" value="1"/>
</dbReference>
<dbReference type="SUPFAM" id="SSF51110">
    <property type="entry name" value="alpha-D-mannose-specific plant lectins"/>
    <property type="match status" value="1"/>
</dbReference>
<dbReference type="SMART" id="SM00473">
    <property type="entry name" value="PAN_AP"/>
    <property type="match status" value="1"/>
</dbReference>
<dbReference type="Gene3D" id="3.30.200.20">
    <property type="entry name" value="Phosphorylase Kinase, domain 1"/>
    <property type="match status" value="1"/>
</dbReference>
<evidence type="ECO:0000256" key="18">
    <source>
        <dbReference type="PROSITE-ProRule" id="PRU10141"/>
    </source>
</evidence>
<dbReference type="InterPro" id="IPR000858">
    <property type="entry name" value="S_locus_glycoprot_dom"/>
</dbReference>
<dbReference type="EMBL" id="AB257128">
    <property type="protein sequence ID" value="BAF91378.1"/>
    <property type="molecule type" value="Genomic_DNA"/>
</dbReference>
<dbReference type="InterPro" id="IPR036426">
    <property type="entry name" value="Bulb-type_lectin_dom_sf"/>
</dbReference>
<evidence type="ECO:0000256" key="14">
    <source>
        <dbReference type="ARBA" id="ARBA00023180"/>
    </source>
</evidence>
<dbReference type="Pfam" id="PF07714">
    <property type="entry name" value="PK_Tyr_Ser-Thr"/>
    <property type="match status" value="1"/>
</dbReference>
<organism evidence="23">
    <name type="scientific">Brassica campestris</name>
    <name type="common">Field mustard</name>
    <dbReference type="NCBI Taxonomy" id="3711"/>
    <lineage>
        <taxon>Eukaryota</taxon>
        <taxon>Viridiplantae</taxon>
        <taxon>Streptophyta</taxon>
        <taxon>Embryophyta</taxon>
        <taxon>Tracheophyta</taxon>
        <taxon>Spermatophyta</taxon>
        <taxon>Magnoliopsida</taxon>
        <taxon>eudicotyledons</taxon>
        <taxon>Gunneridae</taxon>
        <taxon>Pentapetalae</taxon>
        <taxon>rosids</taxon>
        <taxon>malvids</taxon>
        <taxon>Brassicales</taxon>
        <taxon>Brassicaceae</taxon>
        <taxon>Brassiceae</taxon>
        <taxon>Brassica</taxon>
    </lineage>
</organism>
<dbReference type="InterPro" id="IPR001245">
    <property type="entry name" value="Ser-Thr/Tyr_kinase_cat_dom"/>
</dbReference>
<dbReference type="PANTHER" id="PTHR32444">
    <property type="entry name" value="BULB-TYPE LECTIN DOMAIN-CONTAINING PROTEIN"/>
    <property type="match status" value="1"/>
</dbReference>
<feature type="binding site" evidence="18">
    <location>
        <position position="559"/>
    </location>
    <ligand>
        <name>ATP</name>
        <dbReference type="ChEBI" id="CHEBI:30616"/>
    </ligand>
</feature>
<dbReference type="Pfam" id="PF12398">
    <property type="entry name" value="DUF3660"/>
    <property type="match status" value="1"/>
</dbReference>
<feature type="domain" description="Apple" evidence="22">
    <location>
        <begin position="352"/>
        <end position="432"/>
    </location>
</feature>
<keyword evidence="11 19" id="KW-0472">Membrane</keyword>
<evidence type="ECO:0000256" key="7">
    <source>
        <dbReference type="ARBA" id="ARBA00022741"/>
    </source>
</evidence>
<dbReference type="GO" id="GO:0004674">
    <property type="term" value="F:protein serine/threonine kinase activity"/>
    <property type="evidence" value="ECO:0007669"/>
    <property type="project" value="UniProtKB-KW"/>
</dbReference>
<evidence type="ECO:0000256" key="2">
    <source>
        <dbReference type="ARBA" id="ARBA00022471"/>
    </source>
</evidence>
<dbReference type="SMART" id="SM00108">
    <property type="entry name" value="B_lectin"/>
    <property type="match status" value="1"/>
</dbReference>
<dbReference type="InterPro" id="IPR008271">
    <property type="entry name" value="Ser/Thr_kinase_AS"/>
</dbReference>
<comment type="catalytic activity">
    <reaction evidence="15 17">
        <text>L-threonyl-[protein] + ATP = O-phospho-L-threonyl-[protein] + ADP + H(+)</text>
        <dbReference type="Rhea" id="RHEA:46608"/>
        <dbReference type="Rhea" id="RHEA-COMP:11060"/>
        <dbReference type="Rhea" id="RHEA-COMP:11605"/>
        <dbReference type="ChEBI" id="CHEBI:15378"/>
        <dbReference type="ChEBI" id="CHEBI:30013"/>
        <dbReference type="ChEBI" id="CHEBI:30616"/>
        <dbReference type="ChEBI" id="CHEBI:61977"/>
        <dbReference type="ChEBI" id="CHEBI:456216"/>
        <dbReference type="EC" id="2.7.11.1"/>
    </reaction>
</comment>
<keyword evidence="2" id="KW-0713">Self-incompatibility</keyword>
<dbReference type="PANTHER" id="PTHR32444:SF251">
    <property type="entry name" value="INACTIVE G-TYPE LECTIN S-RECEPTOR-LIKE SERINE_THREONINE-PROTEIN KINASE SRK-RELATED"/>
    <property type="match status" value="1"/>
</dbReference>
<dbReference type="InterPro" id="IPR000719">
    <property type="entry name" value="Prot_kinase_dom"/>
</dbReference>
<evidence type="ECO:0000256" key="12">
    <source>
        <dbReference type="ARBA" id="ARBA00023157"/>
    </source>
</evidence>
<dbReference type="EC" id="2.7.11.1" evidence="17"/>
<proteinExistence type="inferred from homology"/>
<feature type="transmembrane region" description="Helical" evidence="19">
    <location>
        <begin position="12"/>
        <end position="33"/>
    </location>
</feature>
<dbReference type="PIRSF" id="PIRSF000641">
    <property type="entry name" value="SRK"/>
    <property type="match status" value="1"/>
</dbReference>
<dbReference type="FunFam" id="3.30.200.20:FF:000195">
    <property type="entry name" value="G-type lectin S-receptor-like serine/threonine-protein kinase"/>
    <property type="match status" value="1"/>
</dbReference>
<dbReference type="InterPro" id="IPR001480">
    <property type="entry name" value="Bulb-type_lectin_dom"/>
</dbReference>
<dbReference type="InterPro" id="IPR022126">
    <property type="entry name" value="S-locus_recpt_kinase"/>
</dbReference>
<dbReference type="Gene3D" id="3.50.4.10">
    <property type="entry name" value="Hepatocyte Growth Factor"/>
    <property type="match status" value="1"/>
</dbReference>
<dbReference type="PROSITE" id="PS00108">
    <property type="entry name" value="PROTEIN_KINASE_ST"/>
    <property type="match status" value="1"/>
</dbReference>
<protein>
    <recommendedName>
        <fullName evidence="17">Receptor-like serine/threonine-protein kinase</fullName>
        <ecNumber evidence="17">2.7.11.1</ecNumber>
    </recommendedName>
</protein>
<keyword evidence="14" id="KW-0325">Glycoprotein</keyword>
<keyword evidence="12" id="KW-1015">Disulfide bond</keyword>
<dbReference type="GO" id="GO:0005524">
    <property type="term" value="F:ATP binding"/>
    <property type="evidence" value="ECO:0007669"/>
    <property type="project" value="UniProtKB-UniRule"/>
</dbReference>
<dbReference type="CDD" id="cd01098">
    <property type="entry name" value="PAN_AP_plant"/>
    <property type="match status" value="1"/>
</dbReference>
<accession>A8QWH1</accession>
<evidence type="ECO:0000256" key="13">
    <source>
        <dbReference type="ARBA" id="ARBA00023170"/>
    </source>
</evidence>
<keyword evidence="10 19" id="KW-1133">Transmembrane helix</keyword>
<dbReference type="SMART" id="SM00220">
    <property type="entry name" value="S_TKc"/>
    <property type="match status" value="1"/>
</dbReference>
<dbReference type="CDD" id="cd14066">
    <property type="entry name" value="STKc_IRAK"/>
    <property type="match status" value="1"/>
</dbReference>
<evidence type="ECO:0000313" key="23">
    <source>
        <dbReference type="EMBL" id="BAF91378.1"/>
    </source>
</evidence>
<gene>
    <name evidence="23" type="primary">BrSRK-46</name>
</gene>
<evidence type="ECO:0000256" key="3">
    <source>
        <dbReference type="ARBA" id="ARBA00022527"/>
    </source>
</evidence>
<dbReference type="PROSITE" id="PS50011">
    <property type="entry name" value="PROTEIN_KINASE_DOM"/>
    <property type="match status" value="1"/>
</dbReference>
<evidence type="ECO:0000256" key="19">
    <source>
        <dbReference type="SAM" id="Phobius"/>
    </source>
</evidence>
<feature type="domain" description="Protein kinase" evidence="20">
    <location>
        <begin position="532"/>
        <end position="814"/>
    </location>
</feature>
<evidence type="ECO:0000259" key="22">
    <source>
        <dbReference type="PROSITE" id="PS50948"/>
    </source>
</evidence>
<dbReference type="FunFam" id="1.10.510.10:FF:000060">
    <property type="entry name" value="G-type lectin S-receptor-like serine/threonine-protein kinase"/>
    <property type="match status" value="1"/>
</dbReference>
<dbReference type="Gene3D" id="1.10.510.10">
    <property type="entry name" value="Transferase(Phosphotransferase) domain 1"/>
    <property type="match status" value="1"/>
</dbReference>